<dbReference type="AlphaFoldDB" id="A0A1H0VB69"/>
<evidence type="ECO:0000313" key="2">
    <source>
        <dbReference type="Proteomes" id="UP000198597"/>
    </source>
</evidence>
<evidence type="ECO:0000313" key="1">
    <source>
        <dbReference type="EMBL" id="SDP75772.1"/>
    </source>
</evidence>
<dbReference type="Proteomes" id="UP000198597">
    <property type="component" value="Unassembled WGS sequence"/>
</dbReference>
<proteinExistence type="predicted"/>
<sequence>MIIGVYEAVVRILAKIKYPIGFDLYVSKDGRSFKSIVKRGLKNPNNYGGRILFVDNEEELYLGTANPFQCCEVWKGISKKDNDCYCGDEIDKSYDSELNMRLEIEEEIEKHFTVLKENLPKIMDILPKETFHNFI</sequence>
<dbReference type="RefSeq" id="WP_089972365.1">
    <property type="nucleotide sequence ID" value="NZ_FNJM01000015.1"/>
</dbReference>
<protein>
    <submittedName>
        <fullName evidence="1">Uncharacterized protein</fullName>
    </submittedName>
</protein>
<dbReference type="EMBL" id="FNJM01000015">
    <property type="protein sequence ID" value="SDP75772.1"/>
    <property type="molecule type" value="Genomic_DNA"/>
</dbReference>
<dbReference type="STRING" id="94869.SAMN04488529_11556"/>
<reference evidence="1 2" key="1">
    <citation type="submission" date="2016-10" db="EMBL/GenBank/DDBJ databases">
        <authorList>
            <person name="de Groot N.N."/>
        </authorList>
    </citation>
    <scope>NUCLEOTIDE SEQUENCE [LARGE SCALE GENOMIC DNA]</scope>
    <source>
        <strain evidence="1 2">DSM 12272</strain>
    </source>
</reference>
<name>A0A1H0VB69_9CLOT</name>
<dbReference type="OrthoDB" id="1746166at2"/>
<organism evidence="1 2">
    <name type="scientific">Clostridium gasigenes</name>
    <dbReference type="NCBI Taxonomy" id="94869"/>
    <lineage>
        <taxon>Bacteria</taxon>
        <taxon>Bacillati</taxon>
        <taxon>Bacillota</taxon>
        <taxon>Clostridia</taxon>
        <taxon>Eubacteriales</taxon>
        <taxon>Clostridiaceae</taxon>
        <taxon>Clostridium</taxon>
    </lineage>
</organism>
<keyword evidence="2" id="KW-1185">Reference proteome</keyword>
<accession>A0A1H0VB69</accession>
<gene>
    <name evidence="1" type="ORF">SAMN04488529_11556</name>
</gene>